<organism evidence="1 2">
    <name type="scientific">Araneus ventricosus</name>
    <name type="common">Orbweaver spider</name>
    <name type="synonym">Epeira ventricosa</name>
    <dbReference type="NCBI Taxonomy" id="182803"/>
    <lineage>
        <taxon>Eukaryota</taxon>
        <taxon>Metazoa</taxon>
        <taxon>Ecdysozoa</taxon>
        <taxon>Arthropoda</taxon>
        <taxon>Chelicerata</taxon>
        <taxon>Arachnida</taxon>
        <taxon>Araneae</taxon>
        <taxon>Araneomorphae</taxon>
        <taxon>Entelegynae</taxon>
        <taxon>Araneoidea</taxon>
        <taxon>Araneidae</taxon>
        <taxon>Araneus</taxon>
    </lineage>
</organism>
<protein>
    <submittedName>
        <fullName evidence="1">Uncharacterized protein</fullName>
    </submittedName>
</protein>
<accession>A0A4Y2V988</accession>
<sequence length="115" mass="13287">MYQRTLCSAVEVSLAECLRREVRKRVVGGSNPRFFFILDMVCDEFDTASSMRSDLVVCVNLRHTCCKFADQGCCKLKLLYGSSLVAFGNQLVLREYDFKWILYHFIFMAALTTQF</sequence>
<dbReference type="AlphaFoldDB" id="A0A4Y2V988"/>
<evidence type="ECO:0000313" key="1">
    <source>
        <dbReference type="EMBL" id="GBO20287.1"/>
    </source>
</evidence>
<reference evidence="1 2" key="1">
    <citation type="journal article" date="2019" name="Sci. Rep.">
        <title>Orb-weaving spider Araneus ventricosus genome elucidates the spidroin gene catalogue.</title>
        <authorList>
            <person name="Kono N."/>
            <person name="Nakamura H."/>
            <person name="Ohtoshi R."/>
            <person name="Moran D.A.P."/>
            <person name="Shinohara A."/>
            <person name="Yoshida Y."/>
            <person name="Fujiwara M."/>
            <person name="Mori M."/>
            <person name="Tomita M."/>
            <person name="Arakawa K."/>
        </authorList>
    </citation>
    <scope>NUCLEOTIDE SEQUENCE [LARGE SCALE GENOMIC DNA]</scope>
</reference>
<comment type="caution">
    <text evidence="1">The sequence shown here is derived from an EMBL/GenBank/DDBJ whole genome shotgun (WGS) entry which is preliminary data.</text>
</comment>
<evidence type="ECO:0000313" key="2">
    <source>
        <dbReference type="Proteomes" id="UP000499080"/>
    </source>
</evidence>
<proteinExistence type="predicted"/>
<dbReference type="EMBL" id="BGPR01043662">
    <property type="protein sequence ID" value="GBO20287.1"/>
    <property type="molecule type" value="Genomic_DNA"/>
</dbReference>
<keyword evidence="2" id="KW-1185">Reference proteome</keyword>
<dbReference type="Proteomes" id="UP000499080">
    <property type="component" value="Unassembled WGS sequence"/>
</dbReference>
<name>A0A4Y2V988_ARAVE</name>
<gene>
    <name evidence="1" type="ORF">AVEN_105590_1</name>
</gene>